<dbReference type="GO" id="GO:0016887">
    <property type="term" value="F:ATP hydrolysis activity"/>
    <property type="evidence" value="ECO:0007669"/>
    <property type="project" value="InterPro"/>
</dbReference>
<dbReference type="Pfam" id="PF13304">
    <property type="entry name" value="AAA_21"/>
    <property type="match status" value="1"/>
</dbReference>
<dbReference type="GO" id="GO:0006302">
    <property type="term" value="P:double-strand break repair"/>
    <property type="evidence" value="ECO:0007669"/>
    <property type="project" value="InterPro"/>
</dbReference>
<dbReference type="InterPro" id="IPR051396">
    <property type="entry name" value="Bact_Antivir_Def_Nuclease"/>
</dbReference>
<evidence type="ECO:0000259" key="1">
    <source>
        <dbReference type="Pfam" id="PF13304"/>
    </source>
</evidence>
<dbReference type="RefSeq" id="WP_055152404.1">
    <property type="nucleotide sequence ID" value="NZ_CZAW01000032.1"/>
</dbReference>
<reference evidence="3 4" key="1">
    <citation type="submission" date="2015-09" db="EMBL/GenBank/DDBJ databases">
        <authorList>
            <consortium name="Pathogen Informatics"/>
        </authorList>
    </citation>
    <scope>NUCLEOTIDE SEQUENCE [LARGE SCALE GENOMIC DNA]</scope>
    <source>
        <strain evidence="3 4">2789STDY5834911</strain>
    </source>
</reference>
<evidence type="ECO:0000259" key="2">
    <source>
        <dbReference type="Pfam" id="PF13476"/>
    </source>
</evidence>
<dbReference type="EMBL" id="CZAW01000032">
    <property type="protein sequence ID" value="CUP78351.1"/>
    <property type="molecule type" value="Genomic_DNA"/>
</dbReference>
<evidence type="ECO:0000313" key="4">
    <source>
        <dbReference type="Proteomes" id="UP000095712"/>
    </source>
</evidence>
<sequence>MKVDFIELTNFRGIQKQRIRFKNKNFVALIGDNASGKTTILEGITKGFVPVLRTINVEAMKECDLANKDIRNGANGTTVTLGITLDGEKYVWTNRRRLSSQQPFENNGDVKVEDVKSLKELKAKYSQCVEERKLPLILYYGTDRIIREVPQRGHIKNFQVTDALRNCFDNVNYFRDFYDWFKTEEDIELRGLRENPEYKNPKLNCVRTALERMIKGYSNLRIELAPARMVMTNADGVDLQIDQLSGGYKAVLSVIADIAKRLSMANPDSQNPLEEDAVILIDELDLHLHPKWQKEIVDDLKRTFPNCQFIVSTHSPFVIQSLNAEELFDIKTMQYAKEEGSYKGWSIEAIQEHKMGVEPKTAIFNQYLEEFSSAMDDENYEKAKTLYKELKEMVSPGSHESKILKLDMEMIEADDKA</sequence>
<protein>
    <submittedName>
        <fullName evidence="3">Recombination protein F</fullName>
    </submittedName>
</protein>
<feature type="domain" description="ATPase AAA-type core" evidence="1">
    <location>
        <begin position="186"/>
        <end position="319"/>
    </location>
</feature>
<dbReference type="InterPro" id="IPR038729">
    <property type="entry name" value="Rad50/SbcC_AAA"/>
</dbReference>
<dbReference type="InterPro" id="IPR027417">
    <property type="entry name" value="P-loop_NTPase"/>
</dbReference>
<name>A0A174R2G6_9FIRM</name>
<dbReference type="InterPro" id="IPR003959">
    <property type="entry name" value="ATPase_AAA_core"/>
</dbReference>
<dbReference type="SUPFAM" id="SSF52540">
    <property type="entry name" value="P-loop containing nucleoside triphosphate hydrolases"/>
    <property type="match status" value="1"/>
</dbReference>
<evidence type="ECO:0000313" key="3">
    <source>
        <dbReference type="EMBL" id="CUP78351.1"/>
    </source>
</evidence>
<dbReference type="PANTHER" id="PTHR43581:SF2">
    <property type="entry name" value="EXCINUCLEASE ATPASE SUBUNIT"/>
    <property type="match status" value="1"/>
</dbReference>
<dbReference type="GO" id="GO:0005524">
    <property type="term" value="F:ATP binding"/>
    <property type="evidence" value="ECO:0007669"/>
    <property type="project" value="InterPro"/>
</dbReference>
<gene>
    <name evidence="3" type="ORF">ERS852523_02797</name>
</gene>
<organism evidence="3 4">
    <name type="scientific">Blautia wexlerae</name>
    <dbReference type="NCBI Taxonomy" id="418240"/>
    <lineage>
        <taxon>Bacteria</taxon>
        <taxon>Bacillati</taxon>
        <taxon>Bacillota</taxon>
        <taxon>Clostridia</taxon>
        <taxon>Lachnospirales</taxon>
        <taxon>Lachnospiraceae</taxon>
        <taxon>Blautia</taxon>
    </lineage>
</organism>
<feature type="domain" description="Rad50/SbcC-type AAA" evidence="2">
    <location>
        <begin position="6"/>
        <end position="177"/>
    </location>
</feature>
<dbReference type="AlphaFoldDB" id="A0A174R2G6"/>
<dbReference type="PANTHER" id="PTHR43581">
    <property type="entry name" value="ATP/GTP PHOSPHATASE"/>
    <property type="match status" value="1"/>
</dbReference>
<dbReference type="Gene3D" id="3.40.50.300">
    <property type="entry name" value="P-loop containing nucleotide triphosphate hydrolases"/>
    <property type="match status" value="1"/>
</dbReference>
<dbReference type="Pfam" id="PF13476">
    <property type="entry name" value="AAA_23"/>
    <property type="match status" value="1"/>
</dbReference>
<dbReference type="Proteomes" id="UP000095712">
    <property type="component" value="Unassembled WGS sequence"/>
</dbReference>
<accession>A0A174R2G6</accession>
<proteinExistence type="predicted"/>